<reference evidence="3" key="2">
    <citation type="submission" date="2016-12" db="EMBL/GenBank/DDBJ databases">
        <title>Whole genome sequencing of Sphingomonas sp. ABOJV.</title>
        <authorList>
            <person name="Conlan S."/>
            <person name="Thomas P.J."/>
            <person name="Mullikin J."/>
            <person name="Palmore T.N."/>
            <person name="Frank K.M."/>
            <person name="Segre J.A."/>
        </authorList>
    </citation>
    <scope>NUCLEOTIDE SEQUENCE [LARGE SCALE GENOMIC DNA]</scope>
    <source>
        <strain evidence="3">ABOJV</strain>
    </source>
</reference>
<evidence type="ECO:0000313" key="1">
    <source>
        <dbReference type="EMBL" id="APR53674.1"/>
    </source>
</evidence>
<reference evidence="1" key="1">
    <citation type="submission" date="2016-12" db="EMBL/GenBank/DDBJ databases">
        <title>Whole genome sequencing of Sphingomonas koreensis.</title>
        <authorList>
            <person name="Conlan S."/>
            <person name="Thomas P.J."/>
            <person name="Mullikin J."/>
            <person name="Palmore T.N."/>
            <person name="Frank K.M."/>
            <person name="Segre J.A."/>
        </authorList>
    </citation>
    <scope>NUCLEOTIDE SEQUENCE</scope>
    <source>
        <strain evidence="1">ABOJV</strain>
    </source>
</reference>
<accession>A0A1L6JCN8</accession>
<protein>
    <submittedName>
        <fullName evidence="1">Uncharacterized protein</fullName>
    </submittedName>
</protein>
<evidence type="ECO:0000313" key="3">
    <source>
        <dbReference type="Proteomes" id="UP000185161"/>
    </source>
</evidence>
<keyword evidence="3" id="KW-1185">Reference proteome</keyword>
<dbReference type="STRING" id="93064.BRX40_15715"/>
<sequence length="205" mass="23351">MAPLRFNLHGYSYQDGISVLLNSYHAAQDALDSKRERAVDEAVAYQQGLEEGTVEWQGERDEDGAVIWDHQSILDYNVRDAEEAGKELRKAFCIAMYHHWERSALNWVGKVQLTHAELVAKVEAIPYPVHAKLHELYLLVNTLKHNNAKWAKMLAAERQDLIGIDLQGELTKVNWYGVISVQTKHVEEFFNILAASGPRIDTIRS</sequence>
<evidence type="ECO:0000313" key="4">
    <source>
        <dbReference type="Proteomes" id="UP000286681"/>
    </source>
</evidence>
<reference evidence="2 4" key="3">
    <citation type="submission" date="2018-07" db="EMBL/GenBank/DDBJ databases">
        <title>Genomic and Epidemiologic Investigation of an Indolent Hospital Outbreak.</title>
        <authorList>
            <person name="Johnson R.C."/>
            <person name="Deming C."/>
            <person name="Conlan S."/>
            <person name="Zellmer C.J."/>
            <person name="Michelin A.V."/>
            <person name="Lee-Lin S."/>
            <person name="Thomas P.J."/>
            <person name="Park M."/>
            <person name="Weingarten R.A."/>
            <person name="Less J."/>
            <person name="Dekker J.P."/>
            <person name="Frank K.M."/>
            <person name="Musser K.A."/>
            <person name="Mcquiston J.R."/>
            <person name="Henderson D.K."/>
            <person name="Lau A.F."/>
            <person name="Palmore T.N."/>
            <person name="Segre J.A."/>
        </authorList>
    </citation>
    <scope>NUCLEOTIDE SEQUENCE [LARGE SCALE GENOMIC DNA]</scope>
    <source>
        <strain evidence="2 4">SK-NIH.Env10_0317</strain>
    </source>
</reference>
<dbReference type="RefSeq" id="WP_075152236.1">
    <property type="nucleotide sequence ID" value="NZ_CP018820.1"/>
</dbReference>
<dbReference type="KEGG" id="skr:BRX40_15715"/>
<name>A0A1L6JCN8_9SPHN</name>
<dbReference type="OrthoDB" id="8454040at2"/>
<dbReference type="EMBL" id="QQWO01000003">
    <property type="protein sequence ID" value="RSV06317.1"/>
    <property type="molecule type" value="Genomic_DNA"/>
</dbReference>
<organism evidence="1 3">
    <name type="scientific">Sphingomonas koreensis</name>
    <dbReference type="NCBI Taxonomy" id="93064"/>
    <lineage>
        <taxon>Bacteria</taxon>
        <taxon>Pseudomonadati</taxon>
        <taxon>Pseudomonadota</taxon>
        <taxon>Alphaproteobacteria</taxon>
        <taxon>Sphingomonadales</taxon>
        <taxon>Sphingomonadaceae</taxon>
        <taxon>Sphingomonas</taxon>
    </lineage>
</organism>
<dbReference type="Proteomes" id="UP000185161">
    <property type="component" value="Chromosome"/>
</dbReference>
<gene>
    <name evidence="1" type="ORF">BRX40_15715</name>
    <name evidence="2" type="ORF">CA257_05280</name>
</gene>
<evidence type="ECO:0000313" key="2">
    <source>
        <dbReference type="EMBL" id="RSV06317.1"/>
    </source>
</evidence>
<dbReference type="AlphaFoldDB" id="A0A1L6JCN8"/>
<dbReference type="Proteomes" id="UP000286681">
    <property type="component" value="Unassembled WGS sequence"/>
</dbReference>
<dbReference type="EMBL" id="CP018820">
    <property type="protein sequence ID" value="APR53674.1"/>
    <property type="molecule type" value="Genomic_DNA"/>
</dbReference>
<dbReference type="GeneID" id="44134011"/>
<proteinExistence type="predicted"/>